<keyword evidence="5 7" id="KW-1133">Transmembrane helix</keyword>
<evidence type="ECO:0000256" key="7">
    <source>
        <dbReference type="RuleBase" id="RU363032"/>
    </source>
</evidence>
<organism evidence="9 10">
    <name type="scientific">Pseudonocardia ailaonensis</name>
    <dbReference type="NCBI Taxonomy" id="367279"/>
    <lineage>
        <taxon>Bacteria</taxon>
        <taxon>Bacillati</taxon>
        <taxon>Actinomycetota</taxon>
        <taxon>Actinomycetes</taxon>
        <taxon>Pseudonocardiales</taxon>
        <taxon>Pseudonocardiaceae</taxon>
        <taxon>Pseudonocardia</taxon>
    </lineage>
</organism>
<dbReference type="InterPro" id="IPR050366">
    <property type="entry name" value="BP-dependent_transpt_permease"/>
</dbReference>
<sequence length="261" mass="27526">MVVVSVVILLVVVLFAAAPSLVTSQDPFAPDILNKLAPPSAEHLFGTDDIGRDLFTRIVYGTRASVLAALVAIAIAFVVSAVIGGVAGFFRGIYDSVLMRLVDLFLAVPDMLLALILISALGVGTVNVAIAVGVSMVASLSLVMRSTVLRVMHSPFVEAAKASGVRWPRLLVRHVLPHAAGPVLSLLTLEFGIAILFIASLSFLGFGAPLPAPEWGNLIAEGRNYMATAWWMIAFPGIVIVATVLSANRLSHSFSERGQTA</sequence>
<evidence type="ECO:0000256" key="4">
    <source>
        <dbReference type="ARBA" id="ARBA00022692"/>
    </source>
</evidence>
<keyword evidence="6 7" id="KW-0472">Membrane</keyword>
<evidence type="ECO:0000313" key="9">
    <source>
        <dbReference type="EMBL" id="GAA1860086.1"/>
    </source>
</evidence>
<evidence type="ECO:0000256" key="5">
    <source>
        <dbReference type="ARBA" id="ARBA00022989"/>
    </source>
</evidence>
<evidence type="ECO:0000313" key="10">
    <source>
        <dbReference type="Proteomes" id="UP001500449"/>
    </source>
</evidence>
<dbReference type="InterPro" id="IPR000515">
    <property type="entry name" value="MetI-like"/>
</dbReference>
<feature type="transmembrane region" description="Helical" evidence="7">
    <location>
        <begin position="183"/>
        <end position="208"/>
    </location>
</feature>
<comment type="caution">
    <text evidence="9">The sequence shown here is derived from an EMBL/GenBank/DDBJ whole genome shotgun (WGS) entry which is preliminary data.</text>
</comment>
<dbReference type="Gene3D" id="1.10.3720.10">
    <property type="entry name" value="MetI-like"/>
    <property type="match status" value="1"/>
</dbReference>
<dbReference type="Pfam" id="PF00528">
    <property type="entry name" value="BPD_transp_1"/>
    <property type="match status" value="1"/>
</dbReference>
<evidence type="ECO:0000256" key="6">
    <source>
        <dbReference type="ARBA" id="ARBA00023136"/>
    </source>
</evidence>
<keyword evidence="4 7" id="KW-0812">Transmembrane</keyword>
<feature type="domain" description="ABC transmembrane type-1" evidence="8">
    <location>
        <begin position="62"/>
        <end position="251"/>
    </location>
</feature>
<dbReference type="PROSITE" id="PS50928">
    <property type="entry name" value="ABC_TM1"/>
    <property type="match status" value="1"/>
</dbReference>
<gene>
    <name evidence="9" type="ORF">GCM10009836_45300</name>
</gene>
<comment type="similarity">
    <text evidence="7">Belongs to the binding-protein-dependent transport system permease family.</text>
</comment>
<evidence type="ECO:0000256" key="2">
    <source>
        <dbReference type="ARBA" id="ARBA00022448"/>
    </source>
</evidence>
<reference evidence="9 10" key="1">
    <citation type="journal article" date="2019" name="Int. J. Syst. Evol. Microbiol.">
        <title>The Global Catalogue of Microorganisms (GCM) 10K type strain sequencing project: providing services to taxonomists for standard genome sequencing and annotation.</title>
        <authorList>
            <consortium name="The Broad Institute Genomics Platform"/>
            <consortium name="The Broad Institute Genome Sequencing Center for Infectious Disease"/>
            <person name="Wu L."/>
            <person name="Ma J."/>
        </authorList>
    </citation>
    <scope>NUCLEOTIDE SEQUENCE [LARGE SCALE GENOMIC DNA]</scope>
    <source>
        <strain evidence="9 10">JCM 16009</strain>
    </source>
</reference>
<comment type="subcellular location">
    <subcellularLocation>
        <location evidence="1 7">Cell membrane</location>
        <topology evidence="1 7">Multi-pass membrane protein</topology>
    </subcellularLocation>
</comment>
<dbReference type="EMBL" id="BAAAQK010000018">
    <property type="protein sequence ID" value="GAA1860086.1"/>
    <property type="molecule type" value="Genomic_DNA"/>
</dbReference>
<feature type="transmembrane region" description="Helical" evidence="7">
    <location>
        <begin position="66"/>
        <end position="89"/>
    </location>
</feature>
<evidence type="ECO:0000259" key="8">
    <source>
        <dbReference type="PROSITE" id="PS50928"/>
    </source>
</evidence>
<feature type="transmembrane region" description="Helical" evidence="7">
    <location>
        <begin position="126"/>
        <end position="144"/>
    </location>
</feature>
<feature type="transmembrane region" description="Helical" evidence="7">
    <location>
        <begin position="101"/>
        <end position="120"/>
    </location>
</feature>
<dbReference type="SUPFAM" id="SSF161098">
    <property type="entry name" value="MetI-like"/>
    <property type="match status" value="1"/>
</dbReference>
<dbReference type="CDD" id="cd06261">
    <property type="entry name" value="TM_PBP2"/>
    <property type="match status" value="1"/>
</dbReference>
<keyword evidence="2 7" id="KW-0813">Transport</keyword>
<dbReference type="Proteomes" id="UP001500449">
    <property type="component" value="Unassembled WGS sequence"/>
</dbReference>
<evidence type="ECO:0000256" key="1">
    <source>
        <dbReference type="ARBA" id="ARBA00004651"/>
    </source>
</evidence>
<evidence type="ECO:0000256" key="3">
    <source>
        <dbReference type="ARBA" id="ARBA00022475"/>
    </source>
</evidence>
<proteinExistence type="inferred from homology"/>
<accession>A0ABN2NB60</accession>
<protein>
    <submittedName>
        <fullName evidence="9">ABC transporter permease</fullName>
    </submittedName>
</protein>
<dbReference type="PANTHER" id="PTHR43386">
    <property type="entry name" value="OLIGOPEPTIDE TRANSPORT SYSTEM PERMEASE PROTEIN APPC"/>
    <property type="match status" value="1"/>
</dbReference>
<name>A0ABN2NB60_9PSEU</name>
<dbReference type="InterPro" id="IPR035906">
    <property type="entry name" value="MetI-like_sf"/>
</dbReference>
<dbReference type="PANTHER" id="PTHR43386:SF1">
    <property type="entry name" value="D,D-DIPEPTIDE TRANSPORT SYSTEM PERMEASE PROTEIN DDPC-RELATED"/>
    <property type="match status" value="1"/>
</dbReference>
<keyword evidence="3" id="KW-1003">Cell membrane</keyword>
<feature type="transmembrane region" description="Helical" evidence="7">
    <location>
        <begin position="228"/>
        <end position="247"/>
    </location>
</feature>
<keyword evidence="10" id="KW-1185">Reference proteome</keyword>